<evidence type="ECO:0000256" key="7">
    <source>
        <dbReference type="SAM" id="MobiDB-lite"/>
    </source>
</evidence>
<dbReference type="CDD" id="cd00063">
    <property type="entry name" value="FN3"/>
    <property type="match status" value="5"/>
</dbReference>
<dbReference type="SUPFAM" id="SSF49265">
    <property type="entry name" value="Fibronectin type III"/>
    <property type="match status" value="3"/>
</dbReference>
<evidence type="ECO:0000256" key="1">
    <source>
        <dbReference type="ARBA" id="ARBA00004479"/>
    </source>
</evidence>
<dbReference type="Pfam" id="PF00041">
    <property type="entry name" value="fn3"/>
    <property type="match status" value="2"/>
</dbReference>
<dbReference type="InterPro" id="IPR013783">
    <property type="entry name" value="Ig-like_fold"/>
</dbReference>
<evidence type="ECO:0000256" key="5">
    <source>
        <dbReference type="ARBA" id="ARBA00023136"/>
    </source>
</evidence>
<evidence type="ECO:0000256" key="8">
    <source>
        <dbReference type="SAM" id="Phobius"/>
    </source>
</evidence>
<dbReference type="PROSITE" id="PS50853">
    <property type="entry name" value="FN3"/>
    <property type="match status" value="4"/>
</dbReference>
<dbReference type="WBParaSite" id="MCU_003901-RB">
    <property type="protein sequence ID" value="MCU_003901-RB"/>
    <property type="gene ID" value="MCU_003901"/>
</dbReference>
<dbReference type="InterPro" id="IPR003961">
    <property type="entry name" value="FN3_dom"/>
</dbReference>
<keyword evidence="9" id="KW-0732">Signal</keyword>
<evidence type="ECO:0000313" key="11">
    <source>
        <dbReference type="WBParaSite" id="MCU_003901-RB"/>
    </source>
</evidence>
<feature type="signal peptide" evidence="9">
    <location>
        <begin position="1"/>
        <end position="24"/>
    </location>
</feature>
<feature type="transmembrane region" description="Helical" evidence="8">
    <location>
        <begin position="744"/>
        <end position="769"/>
    </location>
</feature>
<comment type="subcellular location">
    <subcellularLocation>
        <location evidence="1">Membrane</location>
        <topology evidence="1">Single-pass type I membrane protein</topology>
    </subcellularLocation>
</comment>
<dbReference type="AlphaFoldDB" id="A0A5K3F014"/>
<evidence type="ECO:0000259" key="10">
    <source>
        <dbReference type="PROSITE" id="PS50853"/>
    </source>
</evidence>
<keyword evidence="5 8" id="KW-0472">Membrane</keyword>
<feature type="domain" description="Fibronectin type-III" evidence="10">
    <location>
        <begin position="444"/>
        <end position="569"/>
    </location>
</feature>
<evidence type="ECO:0000256" key="2">
    <source>
        <dbReference type="ARBA" id="ARBA00022692"/>
    </source>
</evidence>
<feature type="domain" description="Fibronectin type-III" evidence="10">
    <location>
        <begin position="574"/>
        <end position="681"/>
    </location>
</feature>
<keyword evidence="3" id="KW-0677">Repeat</keyword>
<dbReference type="PANTHER" id="PTHR46708:SF2">
    <property type="entry name" value="FIBRONECTIN TYPE-III DOMAIN-CONTAINING PROTEIN"/>
    <property type="match status" value="1"/>
</dbReference>
<accession>A0A5K3F014</accession>
<keyword evidence="2 8" id="KW-0812">Transmembrane</keyword>
<dbReference type="InterPro" id="IPR010560">
    <property type="entry name" value="Neogenin_C"/>
</dbReference>
<evidence type="ECO:0000256" key="9">
    <source>
        <dbReference type="SAM" id="SignalP"/>
    </source>
</evidence>
<evidence type="ECO:0000256" key="3">
    <source>
        <dbReference type="ARBA" id="ARBA00022737"/>
    </source>
</evidence>
<dbReference type="PANTHER" id="PTHR46708">
    <property type="entry name" value="TENASCIN"/>
    <property type="match status" value="1"/>
</dbReference>
<name>A0A5K3F014_MESCO</name>
<dbReference type="SMART" id="SM00060">
    <property type="entry name" value="FN3"/>
    <property type="match status" value="5"/>
</dbReference>
<sequence length="1172" mass="128122">MRTTSGAVLCLFFALSTPIYRSLGLSEHPPTTQVSKVVGVRVQGSRFAVLPATDGSLGSTKAKRHTEESLDPSSPRNLVVFPTYFGSLNISWEPPTSTLLLRGYEVILRNLTYLDEVRKRRCSAYDRIDEESAVFTRETHHRKHHYAFVDMIPDTFYSVEVHALLANGTRSPPTILPSSPLVPASPPSGSPSEIYVSVLDGHSAEVTWSLPGDIECNGKIMGFIIELNSTYETSQLMTADAKQHNHSLTELMPGTDYTLRMLASSRGGLGQWSQPVHFRTKGEAQVIDMEAFVTTSDPFQGGLDDEKEINYRVPDKIIDFHGQGLKNAIKLSWTVKWRRLRRITTSFEHSRGWADDSDNEASVLDIAPNVMFRLIWRADDTEPAEEVISGGFKSYTLKGLRAGTTYHFRIIAIIPGGDGPSAYTVARPKHRHQDVVDPSRRYPIPVNLSAHRITSTEATLRWDLPNDYLAERKLQKSNRRDIWGFQVRYYPTTSSDYVFGGDGSTEFDAISVSPVLVNVTGTDATSVVLKNLQPETVYEFSVRAMSPLYDAEGASDAWSMVQGFETLGQQPESPPQNITVSSVMTNYLGDLLDSTVNPTASILITWKGTTSPRGFYHIYLTPDVFTTNRRQWSQHTVSGQQNSTVLHNLRTNQPYFLIMSAHNRHGTSSPSPVFAFKTAGVDGSGFINLNLPGEHYEVHNMSPAKLQRLIGEQEALLKIRKTTDVGRALTSMSTDATNDGGPNYWIMVSAALAVLIAIIVIIAITIGLTRRCTRGQPDRVKDDFFSESPRGRTEKAELNSPMTQTSHDSHSAGLSKFGDSRFLPLGNAIGLIGAPAGFDAVNNYPYTQLPPVSNYGGTQFGNCGGPGSIHSQPALMQTPGRGGSESDCRTTPIDSDLESAKSANLVTYPYHAYHHHQLNPRQRGTGSPPVGTTDRLLPLGHAGLIGPSDIREVGGDSEPSSYRNFPTSLSGGAGVRGCSPTHLPYPIALPPKMENLTNGALSVFHRSPEGLAAKSPGRLLPYRELGRLDTSALAEPEASRSTAGSSGYDSAAPTTGQSSTSDKALGESSVGRARVDATPFAHETVPRKFTAPTRSSEDKSDFDCSRYQNHTSIKLSSINKVSPIPLVSALEDRSLSRVYSTEELSQEMANLEGLMKNLTAITQKDFDCASEL</sequence>
<feature type="domain" description="Fibronectin type-III" evidence="10">
    <location>
        <begin position="190"/>
        <end position="283"/>
    </location>
</feature>
<feature type="compositionally biased region" description="Polar residues" evidence="7">
    <location>
        <begin position="1039"/>
        <end position="1062"/>
    </location>
</feature>
<dbReference type="GO" id="GO:0016020">
    <property type="term" value="C:membrane"/>
    <property type="evidence" value="ECO:0007669"/>
    <property type="project" value="UniProtKB-SubCell"/>
</dbReference>
<reference evidence="11" key="1">
    <citation type="submission" date="2019-11" db="UniProtKB">
        <authorList>
            <consortium name="WormBaseParasite"/>
        </authorList>
    </citation>
    <scope>IDENTIFICATION</scope>
</reference>
<dbReference type="InterPro" id="IPR036116">
    <property type="entry name" value="FN3_sf"/>
</dbReference>
<proteinExistence type="predicted"/>
<organism evidence="11">
    <name type="scientific">Mesocestoides corti</name>
    <name type="common">Flatworm</name>
    <dbReference type="NCBI Taxonomy" id="53468"/>
    <lineage>
        <taxon>Eukaryota</taxon>
        <taxon>Metazoa</taxon>
        <taxon>Spiralia</taxon>
        <taxon>Lophotrochozoa</taxon>
        <taxon>Platyhelminthes</taxon>
        <taxon>Cestoda</taxon>
        <taxon>Eucestoda</taxon>
        <taxon>Cyclophyllidea</taxon>
        <taxon>Mesocestoididae</taxon>
        <taxon>Mesocestoides</taxon>
    </lineage>
</organism>
<feature type="region of interest" description="Disordered" evidence="7">
    <location>
        <begin position="779"/>
        <end position="813"/>
    </location>
</feature>
<feature type="chain" id="PRO_5024368217" evidence="9">
    <location>
        <begin position="25"/>
        <end position="1172"/>
    </location>
</feature>
<feature type="compositionally biased region" description="Basic and acidic residues" evidence="7">
    <location>
        <begin position="779"/>
        <end position="797"/>
    </location>
</feature>
<feature type="region of interest" description="Disordered" evidence="7">
    <location>
        <begin position="1031"/>
        <end position="1103"/>
    </location>
</feature>
<feature type="domain" description="Fibronectin type-III" evidence="10">
    <location>
        <begin position="74"/>
        <end position="184"/>
    </location>
</feature>
<dbReference type="Gene3D" id="2.60.40.10">
    <property type="entry name" value="Immunoglobulins"/>
    <property type="match status" value="5"/>
</dbReference>
<evidence type="ECO:0000256" key="4">
    <source>
        <dbReference type="ARBA" id="ARBA00022989"/>
    </source>
</evidence>
<dbReference type="InterPro" id="IPR050991">
    <property type="entry name" value="ECM_Regulatory_Proteins"/>
</dbReference>
<protein>
    <submittedName>
        <fullName evidence="11">Protein-tyrosine-phosphatase</fullName>
    </submittedName>
</protein>
<evidence type="ECO:0000256" key="6">
    <source>
        <dbReference type="ARBA" id="ARBA00023180"/>
    </source>
</evidence>
<keyword evidence="4 8" id="KW-1133">Transmembrane helix</keyword>
<keyword evidence="6" id="KW-0325">Glycoprotein</keyword>
<dbReference type="Pfam" id="PF06583">
    <property type="entry name" value="Neogenin_C"/>
    <property type="match status" value="1"/>
</dbReference>